<dbReference type="OrthoDB" id="3684345at2"/>
<feature type="region of interest" description="Disordered" evidence="1">
    <location>
        <begin position="24"/>
        <end position="43"/>
    </location>
</feature>
<dbReference type="Pfam" id="PF12079">
    <property type="entry name" value="DUF3558"/>
    <property type="match status" value="1"/>
</dbReference>
<proteinExistence type="predicted"/>
<evidence type="ECO:0000313" key="2">
    <source>
        <dbReference type="EMBL" id="PKW14794.1"/>
    </source>
</evidence>
<keyword evidence="3" id="KW-1185">Reference proteome</keyword>
<reference evidence="2" key="1">
    <citation type="submission" date="2017-12" db="EMBL/GenBank/DDBJ databases">
        <title>Sequencing the genomes of 1000 Actinobacteria strains.</title>
        <authorList>
            <person name="Klenk H.-P."/>
        </authorList>
    </citation>
    <scope>NUCLEOTIDE SEQUENCE [LARGE SCALE GENOMIC DNA]</scope>
    <source>
        <strain evidence="2">DSM 44228</strain>
    </source>
</reference>
<evidence type="ECO:0000313" key="3">
    <source>
        <dbReference type="Proteomes" id="UP000233786"/>
    </source>
</evidence>
<name>A0A2N3XVT7_SACSN</name>
<evidence type="ECO:0000256" key="1">
    <source>
        <dbReference type="SAM" id="MobiDB-lite"/>
    </source>
</evidence>
<protein>
    <submittedName>
        <fullName evidence="2">Uncharacterized protein DUF3558</fullName>
    </submittedName>
</protein>
<comment type="caution">
    <text evidence="2">The sequence shown here is derived from an EMBL/GenBank/DDBJ whole genome shotgun (WGS) entry which is preliminary data.</text>
</comment>
<gene>
    <name evidence="2" type="ORF">A8926_2442</name>
</gene>
<dbReference type="AlphaFoldDB" id="A0A2N3XVT7"/>
<organism evidence="2 3">
    <name type="scientific">Saccharopolyspora spinosa</name>
    <dbReference type="NCBI Taxonomy" id="60894"/>
    <lineage>
        <taxon>Bacteria</taxon>
        <taxon>Bacillati</taxon>
        <taxon>Actinomycetota</taxon>
        <taxon>Actinomycetes</taxon>
        <taxon>Pseudonocardiales</taxon>
        <taxon>Pseudonocardiaceae</taxon>
        <taxon>Saccharopolyspora</taxon>
    </lineage>
</organism>
<accession>A0A2N3XVT7</accession>
<dbReference type="Proteomes" id="UP000233786">
    <property type="component" value="Unassembled WGS sequence"/>
</dbReference>
<dbReference type="EMBL" id="PJNB01000001">
    <property type="protein sequence ID" value="PKW14794.1"/>
    <property type="molecule type" value="Genomic_DNA"/>
</dbReference>
<dbReference type="InterPro" id="IPR024520">
    <property type="entry name" value="DUF3558"/>
</dbReference>
<sequence>MLPMLLLCTVAGCASKIPGEPIPAAGFHENHPAEPAQPRSTDAVQAHIAIPRNFDGIDPCTLLTPADLAVVGGPVGPPHPDNPIAGTCSQLLTSGRENTAAAGFYEPYEVVSRRQPRGVQLNIEGHSAWLYCELVNSHQTCTAATAIRSDRTLLTMLSMQGAAAADTADQLGKLTAAALHKLPPA</sequence>